<dbReference type="Gene3D" id="2.60.120.290">
    <property type="entry name" value="Spermadhesin, CUB domain"/>
    <property type="match status" value="2"/>
</dbReference>
<keyword evidence="6" id="KW-0472">Membrane</keyword>
<sequence length="947" mass="104253">MTSYTMTGDTREGRPVYYSNATCDFLYYRGDSFLGWCVGPDFGRRGVYVKDSHLYADEINGAFFLMNNGQWIENTDVKIACYDDVPADAVIPQPVSSTIECTRVSLHGDATYQPSRMTTYTRTSQTSGGRPVYVSDRDSRAFLFFVADRYNQWLVGSTIGQANGGVYVSDCAMTPDQTRPVWELWDGSQWRFVPSVHATCVAFPSQQTTEIPTTPRHATTPTNTTVRSQNTATKMSFSTQPTQRSTHPGTTVSQDATRAQTTSTQMPSSVQPTQRSIHPGTTVSQHAKRTQTTSTPMSSSTQPTRRSTHPGTTVSHNATIRTTALSAPKKWRDDWRCGQGYPAEDGNPAECDHGGIYPCCSPGNWCGNTADHCDCADCVDYRNTGCEISGYASFKGVCYKDFPERMTYAQARQRCAADGAMLAMPKNREINAFIDGVSREMWSTRWIGLTDADREGRWVFEDGISLASTGYSNWFYGEPDNFGNREEDCAQKQRSWFRAVVAWADVACGETSGFVCQIADTTVPPTTTMQPPATNALTSETSTAQVSGNQGGTQGISCGQTTLLAGSGYVTSPNYPDLYPDNIDCTYHIAATPGKIVLIRFIDEFEFESVDDACITVVLDGSETLGTYCSSREPPSAITGTTVDVRLRTDFSISRRGFRLRYDAVEPDSALDLPETLSTCEAMSTVTVSGVKGTLTSPMFPDNYLDDLSCSWTFLAPQDKFVEVRFLTLNVEDFPNCRYDQVFVLIEGVETSDGPYCTFNPPSGAFYGKRVTVKFITDSSVAEQGFEMTYQSVEGVASGTCTNKDLVICGDKRCIPSLWRCDDVRDCDDGADERDCPFQPHQTTATSATNTTVRSQTTATQMSSSTQPTQRPTDPGPTASHNTTNQTTSLEEGKTTKSPGMWYSKLFSLARVHLCCTAGIIGMGSMWLCYYGYRRKYQHGRKVAPLE</sequence>
<comment type="caution">
    <text evidence="4">Lacks conserved residue(s) required for the propagation of feature annotation.</text>
</comment>
<feature type="transmembrane region" description="Helical" evidence="6">
    <location>
        <begin position="911"/>
        <end position="933"/>
    </location>
</feature>
<proteinExistence type="predicted"/>
<dbReference type="CDD" id="cd00041">
    <property type="entry name" value="CUB"/>
    <property type="match status" value="2"/>
</dbReference>
<feature type="compositionally biased region" description="Polar residues" evidence="5">
    <location>
        <begin position="879"/>
        <end position="890"/>
    </location>
</feature>
<dbReference type="SMART" id="SM00042">
    <property type="entry name" value="CUB"/>
    <property type="match status" value="2"/>
</dbReference>
<dbReference type="PANTHER" id="PTHR24251:SF30">
    <property type="entry name" value="MEMBRANE FRIZZLED-RELATED PROTEIN"/>
    <property type="match status" value="1"/>
</dbReference>
<dbReference type="Gene3D" id="3.10.100.10">
    <property type="entry name" value="Mannose-Binding Protein A, subunit A"/>
    <property type="match status" value="1"/>
</dbReference>
<dbReference type="SUPFAM" id="SSF57424">
    <property type="entry name" value="LDL receptor-like module"/>
    <property type="match status" value="1"/>
</dbReference>
<feature type="compositionally biased region" description="Low complexity" evidence="5">
    <location>
        <begin position="290"/>
        <end position="305"/>
    </location>
</feature>
<dbReference type="Pfam" id="PF00431">
    <property type="entry name" value="CUB"/>
    <property type="match status" value="2"/>
</dbReference>
<keyword evidence="9" id="KW-1185">Reference proteome</keyword>
<reference evidence="10" key="2">
    <citation type="submission" date="2025-08" db="UniProtKB">
        <authorList>
            <consortium name="RefSeq"/>
        </authorList>
    </citation>
    <scope>IDENTIFICATION</scope>
    <source>
        <strain evidence="10">S238N-H82</strain>
        <tissue evidence="10">Testes</tissue>
    </source>
</reference>
<keyword evidence="2 4" id="KW-1015">Disulfide bond</keyword>
<evidence type="ECO:0000313" key="9">
    <source>
        <dbReference type="Proteomes" id="UP000001554"/>
    </source>
</evidence>
<dbReference type="Pfam" id="PF00057">
    <property type="entry name" value="Ldl_recept_a"/>
    <property type="match status" value="1"/>
</dbReference>
<reference evidence="9" key="1">
    <citation type="journal article" date="2020" name="Nat. Ecol. Evol.">
        <title>Deeply conserved synteny resolves early events in vertebrate evolution.</title>
        <authorList>
            <person name="Simakov O."/>
            <person name="Marletaz F."/>
            <person name="Yue J.X."/>
            <person name="O'Connell B."/>
            <person name="Jenkins J."/>
            <person name="Brandt A."/>
            <person name="Calef R."/>
            <person name="Tung C.H."/>
            <person name="Huang T.K."/>
            <person name="Schmutz J."/>
            <person name="Satoh N."/>
            <person name="Yu J.K."/>
            <person name="Putnam N.H."/>
            <person name="Green R.E."/>
            <person name="Rokhsar D.S."/>
        </authorList>
    </citation>
    <scope>NUCLEOTIDE SEQUENCE [LARGE SCALE GENOMIC DNA]</scope>
    <source>
        <strain evidence="9">S238N-H82</strain>
    </source>
</reference>
<dbReference type="SUPFAM" id="SSF56436">
    <property type="entry name" value="C-type lectin-like"/>
    <property type="match status" value="1"/>
</dbReference>
<evidence type="ECO:0000256" key="1">
    <source>
        <dbReference type="ARBA" id="ARBA00022737"/>
    </source>
</evidence>
<dbReference type="InterPro" id="IPR000859">
    <property type="entry name" value="CUB_dom"/>
</dbReference>
<feature type="region of interest" description="Disordered" evidence="5">
    <location>
        <begin position="838"/>
        <end position="896"/>
    </location>
</feature>
<evidence type="ECO:0000256" key="2">
    <source>
        <dbReference type="ARBA" id="ARBA00023157"/>
    </source>
</evidence>
<dbReference type="InterPro" id="IPR018378">
    <property type="entry name" value="C-type_lectin_CS"/>
</dbReference>
<dbReference type="PROSITE" id="PS50068">
    <property type="entry name" value="LDLRA_2"/>
    <property type="match status" value="1"/>
</dbReference>
<dbReference type="Pfam" id="PF00059">
    <property type="entry name" value="Lectin_C"/>
    <property type="match status" value="1"/>
</dbReference>
<evidence type="ECO:0000259" key="7">
    <source>
        <dbReference type="PROSITE" id="PS01180"/>
    </source>
</evidence>
<dbReference type="PROSITE" id="PS01180">
    <property type="entry name" value="CUB"/>
    <property type="match status" value="2"/>
</dbReference>
<dbReference type="Proteomes" id="UP000001554">
    <property type="component" value="Chromosome 4"/>
</dbReference>
<keyword evidence="6" id="KW-1133">Transmembrane helix</keyword>
<dbReference type="KEGG" id="bfo:118413905"/>
<dbReference type="SUPFAM" id="SSF49854">
    <property type="entry name" value="Spermadhesin, CUB domain"/>
    <property type="match status" value="2"/>
</dbReference>
<dbReference type="InterPro" id="IPR016187">
    <property type="entry name" value="CTDL_fold"/>
</dbReference>
<name>A0A9J7MMK3_BRAFL</name>
<dbReference type="GeneID" id="118413905"/>
<dbReference type="PROSITE" id="PS00615">
    <property type="entry name" value="C_TYPE_LECTIN_1"/>
    <property type="match status" value="1"/>
</dbReference>
<dbReference type="PANTHER" id="PTHR24251">
    <property type="entry name" value="OVOCHYMASE-RELATED"/>
    <property type="match status" value="1"/>
</dbReference>
<keyword evidence="1" id="KW-0677">Repeat</keyword>
<keyword evidence="6" id="KW-0812">Transmembrane</keyword>
<feature type="disulfide bond" evidence="4">
    <location>
        <begin position="821"/>
        <end position="836"/>
    </location>
</feature>
<dbReference type="RefSeq" id="XP_035673427.1">
    <property type="nucleotide sequence ID" value="XM_035817534.1"/>
</dbReference>
<dbReference type="InterPro" id="IPR036055">
    <property type="entry name" value="LDL_receptor-like_sf"/>
</dbReference>
<feature type="compositionally biased region" description="Polar residues" evidence="5">
    <location>
        <begin position="226"/>
        <end position="285"/>
    </location>
</feature>
<gene>
    <name evidence="10" type="primary">LOC118413905</name>
</gene>
<dbReference type="PROSITE" id="PS50041">
    <property type="entry name" value="C_TYPE_LECTIN_2"/>
    <property type="match status" value="1"/>
</dbReference>
<evidence type="ECO:0000313" key="10">
    <source>
        <dbReference type="RefSeq" id="XP_035673427.1"/>
    </source>
</evidence>
<dbReference type="InterPro" id="IPR016186">
    <property type="entry name" value="C-type_lectin-like/link_sf"/>
</dbReference>
<feature type="compositionally biased region" description="Low complexity" evidence="5">
    <location>
        <begin position="212"/>
        <end position="225"/>
    </location>
</feature>
<dbReference type="InterPro" id="IPR001304">
    <property type="entry name" value="C-type_lectin-like"/>
</dbReference>
<organism evidence="9 10">
    <name type="scientific">Branchiostoma floridae</name>
    <name type="common">Florida lancelet</name>
    <name type="synonym">Amphioxus</name>
    <dbReference type="NCBI Taxonomy" id="7739"/>
    <lineage>
        <taxon>Eukaryota</taxon>
        <taxon>Metazoa</taxon>
        <taxon>Chordata</taxon>
        <taxon>Cephalochordata</taxon>
        <taxon>Leptocardii</taxon>
        <taxon>Amphioxiformes</taxon>
        <taxon>Branchiostomatidae</taxon>
        <taxon>Branchiostoma</taxon>
    </lineage>
</organism>
<dbReference type="OrthoDB" id="7357196at2759"/>
<dbReference type="AlphaFoldDB" id="A0A9J7MMK3"/>
<evidence type="ECO:0000256" key="6">
    <source>
        <dbReference type="SAM" id="Phobius"/>
    </source>
</evidence>
<feature type="disulfide bond" evidence="3">
    <location>
        <begin position="558"/>
        <end position="585"/>
    </location>
</feature>
<dbReference type="SMART" id="SM00192">
    <property type="entry name" value="LDLa"/>
    <property type="match status" value="1"/>
</dbReference>
<dbReference type="SMART" id="SM00034">
    <property type="entry name" value="CLECT"/>
    <property type="match status" value="1"/>
</dbReference>
<protein>
    <submittedName>
        <fullName evidence="10">Uncharacterized protein LOC118413905</fullName>
    </submittedName>
</protein>
<feature type="compositionally biased region" description="Low complexity" evidence="5">
    <location>
        <begin position="843"/>
        <end position="873"/>
    </location>
</feature>
<feature type="domain" description="C-type lectin" evidence="8">
    <location>
        <begin position="394"/>
        <end position="517"/>
    </location>
</feature>
<accession>A0A9J7MMK3</accession>
<evidence type="ECO:0000259" key="8">
    <source>
        <dbReference type="PROSITE" id="PS50041"/>
    </source>
</evidence>
<evidence type="ECO:0000256" key="5">
    <source>
        <dbReference type="SAM" id="MobiDB-lite"/>
    </source>
</evidence>
<feature type="domain" description="CUB" evidence="7">
    <location>
        <begin position="680"/>
        <end position="793"/>
    </location>
</feature>
<evidence type="ECO:0000256" key="3">
    <source>
        <dbReference type="PROSITE-ProRule" id="PRU00059"/>
    </source>
</evidence>
<dbReference type="InterPro" id="IPR023415">
    <property type="entry name" value="LDLR_class-A_CS"/>
</dbReference>
<evidence type="ECO:0000256" key="4">
    <source>
        <dbReference type="PROSITE-ProRule" id="PRU00124"/>
    </source>
</evidence>
<dbReference type="CDD" id="cd10909">
    <property type="entry name" value="ChtBD1_GH18_2"/>
    <property type="match status" value="1"/>
</dbReference>
<dbReference type="InterPro" id="IPR002172">
    <property type="entry name" value="LDrepeatLR_classA_rpt"/>
</dbReference>
<dbReference type="PROSITE" id="PS01209">
    <property type="entry name" value="LDLRA_1"/>
    <property type="match status" value="1"/>
</dbReference>
<feature type="domain" description="CUB" evidence="7">
    <location>
        <begin position="558"/>
        <end position="665"/>
    </location>
</feature>
<feature type="disulfide bond" evidence="4">
    <location>
        <begin position="809"/>
        <end position="827"/>
    </location>
</feature>
<feature type="region of interest" description="Disordered" evidence="5">
    <location>
        <begin position="208"/>
        <end position="314"/>
    </location>
</feature>
<dbReference type="Gene3D" id="2.40.128.620">
    <property type="match status" value="1"/>
</dbReference>
<dbReference type="InterPro" id="IPR035914">
    <property type="entry name" value="Sperma_CUB_dom_sf"/>
</dbReference>